<feature type="binding site" evidence="5">
    <location>
        <position position="227"/>
    </location>
    <ligand>
        <name>FAD</name>
        <dbReference type="ChEBI" id="CHEBI:57692"/>
    </ligand>
</feature>
<reference evidence="10" key="2">
    <citation type="submission" date="2018-03" db="EMBL/GenBank/DDBJ databases">
        <authorList>
            <person name="Derbyshire K."/>
            <person name="Gray T.A."/>
            <person name="Champion M."/>
        </authorList>
    </citation>
    <scope>NUCLEOTIDE SEQUENCE [LARGE SCALE GENOMIC DNA]</scope>
    <source>
        <strain evidence="10">MKD8</strain>
    </source>
</reference>
<dbReference type="Gene3D" id="3.30.560.10">
    <property type="entry name" value="Glucose Oxidase, domain 3"/>
    <property type="match status" value="1"/>
</dbReference>
<sequence length="523" mass="55953">MNVEINQRYDFVVCGSGSSGSVVARRLAEDPDATVLLLEAGGSDDVPEVQQAGQWPANLGSARDWQFEAQASAHLNGRAIPMNMGKVLGGGSSINVMMWSRGHKNDWDFFAAEAGDPAWNYQAVLDVYRRIEDWQGVPDPAYRGTGGDVYVQPSSDPNPLAPATVAAAASVGIPAFDHPNGAMMEGAGGAALSDIRVRDGIRQSVFRSYVFPYLGRPNLTVLTGAVVTRVTLDGSRATGVEFVRDGVTVRVAADSEVVLGLGAIHTPKVLMLSGIGDSAELTRHGIKTVAHLPGVGRNLQDHPAFGCVWEYDVALEPRNTGSEATYFAKSDSRLDTPDLQTCQIEAPFASAETIARFGLPQAAWTMFAGIVRPASRGSVRLTGCSPDDPVSIDANMLSDPADMTAAMVAVELCREIANSAPLSEHVKREVMPGSLKGRDLERFVRDAAVSYWHQSGTAKMGRDEMSVVDGNLRVYGIERLRIADASIMPRITTGNTMAPCVVIGERAAQLIRDTYAAKEPAHE</sequence>
<keyword evidence="3 6" id="KW-0285">Flavoprotein</keyword>
<evidence type="ECO:0000313" key="10">
    <source>
        <dbReference type="Proteomes" id="UP000011200"/>
    </source>
</evidence>
<evidence type="ECO:0000259" key="7">
    <source>
        <dbReference type="PROSITE" id="PS00623"/>
    </source>
</evidence>
<feature type="domain" description="Glucose-methanol-choline oxidoreductase N-terminal" evidence="7">
    <location>
        <begin position="85"/>
        <end position="108"/>
    </location>
</feature>
<gene>
    <name evidence="9" type="ORF">D806_003050</name>
</gene>
<dbReference type="GO" id="GO:0050660">
    <property type="term" value="F:flavin adenine dinucleotide binding"/>
    <property type="evidence" value="ECO:0007669"/>
    <property type="project" value="InterPro"/>
</dbReference>
<dbReference type="Pfam" id="PF05199">
    <property type="entry name" value="GMC_oxred_C"/>
    <property type="match status" value="1"/>
</dbReference>
<evidence type="ECO:0000256" key="1">
    <source>
        <dbReference type="ARBA" id="ARBA00001974"/>
    </source>
</evidence>
<feature type="binding site" evidence="5">
    <location>
        <position position="451"/>
    </location>
    <ligand>
        <name>substrate</name>
    </ligand>
</feature>
<dbReference type="PROSITE" id="PS00624">
    <property type="entry name" value="GMC_OXRED_2"/>
    <property type="match status" value="1"/>
</dbReference>
<reference evidence="9 10" key="1">
    <citation type="journal article" date="2013" name="Genome Announc.">
        <title>Draft genome sequence of MKD8, a conjugal recipient Mycobacterium smegmatis strain.</title>
        <authorList>
            <person name="Gray T.A."/>
            <person name="Palumbo M.J."/>
            <person name="Derbyshire K.M."/>
        </authorList>
    </citation>
    <scope>NUCLEOTIDE SEQUENCE [LARGE SCALE GENOMIC DNA]</scope>
    <source>
        <strain evidence="9 10">MKD8</strain>
    </source>
</reference>
<protein>
    <submittedName>
        <fullName evidence="9">Choline dehydrogenase</fullName>
    </submittedName>
</protein>
<evidence type="ECO:0000256" key="3">
    <source>
        <dbReference type="ARBA" id="ARBA00022630"/>
    </source>
</evidence>
<dbReference type="PROSITE" id="PS00623">
    <property type="entry name" value="GMC_OXRED_1"/>
    <property type="match status" value="1"/>
</dbReference>
<feature type="binding site" evidence="5">
    <location>
        <position position="87"/>
    </location>
    <ligand>
        <name>FAD</name>
        <dbReference type="ChEBI" id="CHEBI:57692"/>
    </ligand>
</feature>
<accession>A0A2U9PHU8</accession>
<evidence type="ECO:0000313" key="9">
    <source>
        <dbReference type="EMBL" id="AWT51299.1"/>
    </source>
</evidence>
<organism evidence="9 10">
    <name type="scientific">Mycolicibacterium smegmatis (strain MKD8)</name>
    <name type="common">Mycobacterium smegmatis</name>
    <dbReference type="NCBI Taxonomy" id="1214915"/>
    <lineage>
        <taxon>Bacteria</taxon>
        <taxon>Bacillati</taxon>
        <taxon>Actinomycetota</taxon>
        <taxon>Actinomycetes</taxon>
        <taxon>Mycobacteriales</taxon>
        <taxon>Mycobacteriaceae</taxon>
        <taxon>Mycolicibacterium</taxon>
    </lineage>
</organism>
<dbReference type="InterPro" id="IPR012132">
    <property type="entry name" value="GMC_OxRdtase"/>
</dbReference>
<dbReference type="Pfam" id="PF00732">
    <property type="entry name" value="GMC_oxred_N"/>
    <property type="match status" value="1"/>
</dbReference>
<comment type="cofactor">
    <cofactor evidence="1 5">
        <name>FAD</name>
        <dbReference type="ChEBI" id="CHEBI:57692"/>
    </cofactor>
</comment>
<dbReference type="SUPFAM" id="SSF51905">
    <property type="entry name" value="FAD/NAD(P)-binding domain"/>
    <property type="match status" value="1"/>
</dbReference>
<dbReference type="PANTHER" id="PTHR11552:SF147">
    <property type="entry name" value="CHOLINE DEHYDROGENASE, MITOCHONDRIAL"/>
    <property type="match status" value="1"/>
</dbReference>
<dbReference type="Proteomes" id="UP000011200">
    <property type="component" value="Chromosome"/>
</dbReference>
<dbReference type="InterPro" id="IPR036188">
    <property type="entry name" value="FAD/NAD-bd_sf"/>
</dbReference>
<evidence type="ECO:0000256" key="6">
    <source>
        <dbReference type="RuleBase" id="RU003968"/>
    </source>
</evidence>
<dbReference type="RefSeq" id="WP_036452266.1">
    <property type="nucleotide sequence ID" value="NZ_CP027541.1"/>
</dbReference>
<evidence type="ECO:0000259" key="8">
    <source>
        <dbReference type="PROSITE" id="PS00624"/>
    </source>
</evidence>
<comment type="similarity">
    <text evidence="2 6">Belongs to the GMC oxidoreductase family.</text>
</comment>
<evidence type="ECO:0000256" key="2">
    <source>
        <dbReference type="ARBA" id="ARBA00010790"/>
    </source>
</evidence>
<name>A0A2U9PHU8_MYCSE</name>
<dbReference type="EMBL" id="CP027541">
    <property type="protein sequence ID" value="AWT51299.1"/>
    <property type="molecule type" value="Genomic_DNA"/>
</dbReference>
<dbReference type="Gene3D" id="3.50.50.60">
    <property type="entry name" value="FAD/NAD(P)-binding domain"/>
    <property type="match status" value="1"/>
</dbReference>
<evidence type="ECO:0000256" key="4">
    <source>
        <dbReference type="ARBA" id="ARBA00022827"/>
    </source>
</evidence>
<feature type="domain" description="Glucose-methanol-choline oxidoreductase N-terminal" evidence="8">
    <location>
        <begin position="262"/>
        <end position="276"/>
    </location>
</feature>
<dbReference type="SUPFAM" id="SSF54373">
    <property type="entry name" value="FAD-linked reductases, C-terminal domain"/>
    <property type="match status" value="1"/>
</dbReference>
<dbReference type="AlphaFoldDB" id="A0A2U9PHU8"/>
<evidence type="ECO:0000256" key="5">
    <source>
        <dbReference type="PIRSR" id="PIRSR000137-2"/>
    </source>
</evidence>
<proteinExistence type="inferred from homology"/>
<dbReference type="InterPro" id="IPR007867">
    <property type="entry name" value="GMC_OxRtase_C"/>
</dbReference>
<dbReference type="GO" id="GO:0016614">
    <property type="term" value="F:oxidoreductase activity, acting on CH-OH group of donors"/>
    <property type="evidence" value="ECO:0007669"/>
    <property type="project" value="InterPro"/>
</dbReference>
<dbReference type="PIRSF" id="PIRSF000137">
    <property type="entry name" value="Alcohol_oxidase"/>
    <property type="match status" value="1"/>
</dbReference>
<keyword evidence="4 5" id="KW-0274">FAD</keyword>
<dbReference type="PANTHER" id="PTHR11552">
    <property type="entry name" value="GLUCOSE-METHANOL-CHOLINE GMC OXIDOREDUCTASE"/>
    <property type="match status" value="1"/>
</dbReference>
<feature type="binding site" evidence="5">
    <location>
        <begin position="452"/>
        <end position="453"/>
    </location>
    <ligand>
        <name>FAD</name>
        <dbReference type="ChEBI" id="CHEBI:57692"/>
    </ligand>
</feature>
<dbReference type="InterPro" id="IPR000172">
    <property type="entry name" value="GMC_OxRdtase_N"/>
</dbReference>